<dbReference type="Pfam" id="PF04950">
    <property type="entry name" value="RIBIOP_C"/>
    <property type="match status" value="1"/>
</dbReference>
<comment type="similarity">
    <text evidence="4">Belongs to the TRAFAC class translation factor GTPase superfamily. Bms1-like GTPase family. TSR1 subfamily.</text>
</comment>
<feature type="region of interest" description="Disordered" evidence="5">
    <location>
        <begin position="1"/>
        <end position="49"/>
    </location>
</feature>
<dbReference type="GO" id="GO:0034511">
    <property type="term" value="F:U3 snoRNA binding"/>
    <property type="evidence" value="ECO:0007669"/>
    <property type="project" value="TreeGrafter"/>
</dbReference>
<dbReference type="InterPro" id="IPR030387">
    <property type="entry name" value="G_Bms1/Tsr1_dom"/>
</dbReference>
<dbReference type="GO" id="GO:0003924">
    <property type="term" value="F:GTPase activity"/>
    <property type="evidence" value="ECO:0007669"/>
    <property type="project" value="TreeGrafter"/>
</dbReference>
<dbReference type="Pfam" id="PF22298">
    <property type="entry name" value="Tsr1_G-like"/>
    <property type="match status" value="1"/>
</dbReference>
<dbReference type="InterPro" id="IPR007034">
    <property type="entry name" value="BMS1_TSR1_C"/>
</dbReference>
<name>A0AAV5R6K5_PICKL</name>
<dbReference type="SMART" id="SM01362">
    <property type="entry name" value="DUF663"/>
    <property type="match status" value="1"/>
</dbReference>
<keyword evidence="2" id="KW-0690">Ribosome biogenesis</keyword>
<dbReference type="GO" id="GO:0005730">
    <property type="term" value="C:nucleolus"/>
    <property type="evidence" value="ECO:0007669"/>
    <property type="project" value="UniProtKB-SubCell"/>
</dbReference>
<evidence type="ECO:0000256" key="5">
    <source>
        <dbReference type="SAM" id="MobiDB-lite"/>
    </source>
</evidence>
<dbReference type="AlphaFoldDB" id="A0AAV5R6K5"/>
<dbReference type="Proteomes" id="UP001378960">
    <property type="component" value="Unassembled WGS sequence"/>
</dbReference>
<dbReference type="PANTHER" id="PTHR12858">
    <property type="entry name" value="RIBOSOME BIOGENESIS PROTEIN"/>
    <property type="match status" value="1"/>
</dbReference>
<dbReference type="GO" id="GO:0005525">
    <property type="term" value="F:GTP binding"/>
    <property type="evidence" value="ECO:0007669"/>
    <property type="project" value="TreeGrafter"/>
</dbReference>
<dbReference type="EMBL" id="BTGB01000005">
    <property type="protein sequence ID" value="GMM46896.1"/>
    <property type="molecule type" value="Genomic_DNA"/>
</dbReference>
<feature type="compositionally biased region" description="Basic residues" evidence="5">
    <location>
        <begin position="1"/>
        <end position="13"/>
    </location>
</feature>
<organism evidence="7 8">
    <name type="scientific">Pichia kluyveri</name>
    <name type="common">Yeast</name>
    <dbReference type="NCBI Taxonomy" id="36015"/>
    <lineage>
        <taxon>Eukaryota</taxon>
        <taxon>Fungi</taxon>
        <taxon>Dikarya</taxon>
        <taxon>Ascomycota</taxon>
        <taxon>Saccharomycotina</taxon>
        <taxon>Pichiomycetes</taxon>
        <taxon>Pichiales</taxon>
        <taxon>Pichiaceae</taxon>
        <taxon>Pichia</taxon>
    </lineage>
</organism>
<comment type="caution">
    <text evidence="7">The sequence shown here is derived from an EMBL/GenBank/DDBJ whole genome shotgun (WGS) entry which is preliminary data.</text>
</comment>
<reference evidence="7 8" key="1">
    <citation type="journal article" date="2023" name="Elife">
        <title>Identification of key yeast species and microbe-microbe interactions impacting larval growth of Drosophila in the wild.</title>
        <authorList>
            <person name="Mure A."/>
            <person name="Sugiura Y."/>
            <person name="Maeda R."/>
            <person name="Honda K."/>
            <person name="Sakurai N."/>
            <person name="Takahashi Y."/>
            <person name="Watada M."/>
            <person name="Katoh T."/>
            <person name="Gotoh A."/>
            <person name="Gotoh Y."/>
            <person name="Taniguchi I."/>
            <person name="Nakamura K."/>
            <person name="Hayashi T."/>
            <person name="Katayama T."/>
            <person name="Uemura T."/>
            <person name="Hattori Y."/>
        </authorList>
    </citation>
    <scope>NUCLEOTIDE SEQUENCE [LARGE SCALE GENOMIC DNA]</scope>
    <source>
        <strain evidence="7 8">PK-24</strain>
    </source>
</reference>
<proteinExistence type="inferred from homology"/>
<evidence type="ECO:0000256" key="4">
    <source>
        <dbReference type="ARBA" id="ARBA00038288"/>
    </source>
</evidence>
<dbReference type="Pfam" id="PF08142">
    <property type="entry name" value="AARP2CN"/>
    <property type="match status" value="1"/>
</dbReference>
<evidence type="ECO:0000313" key="8">
    <source>
        <dbReference type="Proteomes" id="UP001378960"/>
    </source>
</evidence>
<feature type="region of interest" description="Disordered" evidence="5">
    <location>
        <begin position="316"/>
        <end position="352"/>
    </location>
</feature>
<dbReference type="PANTHER" id="PTHR12858:SF1">
    <property type="entry name" value="PRE-RRNA-PROCESSING PROTEIN TSR1 HOMOLOG"/>
    <property type="match status" value="1"/>
</dbReference>
<comment type="subcellular location">
    <subcellularLocation>
        <location evidence="1">Nucleus</location>
        <location evidence="1">Nucleolus</location>
    </subcellularLocation>
</comment>
<protein>
    <submittedName>
        <fullName evidence="7">Tsr1 protein</fullName>
    </submittedName>
</protein>
<evidence type="ECO:0000256" key="1">
    <source>
        <dbReference type="ARBA" id="ARBA00004604"/>
    </source>
</evidence>
<feature type="compositionally biased region" description="Acidic residues" evidence="5">
    <location>
        <begin position="391"/>
        <end position="418"/>
    </location>
</feature>
<keyword evidence="3" id="KW-0539">Nucleus</keyword>
<dbReference type="GO" id="GO:0000479">
    <property type="term" value="P:endonucleolytic cleavage of tricistronic rRNA transcript (SSU-rRNA, 5.8S rRNA, LSU-rRNA)"/>
    <property type="evidence" value="ECO:0007669"/>
    <property type="project" value="TreeGrafter"/>
</dbReference>
<evidence type="ECO:0000256" key="2">
    <source>
        <dbReference type="ARBA" id="ARBA00022517"/>
    </source>
</evidence>
<gene>
    <name evidence="7" type="ORF">DAPK24_034710</name>
</gene>
<feature type="compositionally biased region" description="Acidic residues" evidence="5">
    <location>
        <begin position="332"/>
        <end position="352"/>
    </location>
</feature>
<feature type="region of interest" description="Disordered" evidence="5">
    <location>
        <begin position="389"/>
        <end position="418"/>
    </location>
</feature>
<dbReference type="GO" id="GO:0030688">
    <property type="term" value="C:preribosome, small subunit precursor"/>
    <property type="evidence" value="ECO:0007669"/>
    <property type="project" value="TreeGrafter"/>
</dbReference>
<dbReference type="SMART" id="SM00785">
    <property type="entry name" value="AARP2CN"/>
    <property type="match status" value="1"/>
</dbReference>
<evidence type="ECO:0000259" key="6">
    <source>
        <dbReference type="PROSITE" id="PS51714"/>
    </source>
</evidence>
<keyword evidence="8" id="KW-1185">Reference proteome</keyword>
<dbReference type="InterPro" id="IPR039761">
    <property type="entry name" value="Bms1/Tsr1"/>
</dbReference>
<dbReference type="GO" id="GO:0000462">
    <property type="term" value="P:maturation of SSU-rRNA from tricistronic rRNA transcript (SSU-rRNA, 5.8S rRNA, LSU-rRNA)"/>
    <property type="evidence" value="ECO:0007669"/>
    <property type="project" value="TreeGrafter"/>
</dbReference>
<feature type="domain" description="Bms1-type G" evidence="6">
    <location>
        <begin position="79"/>
        <end position="244"/>
    </location>
</feature>
<sequence length="754" mass="87968">MAGHRSTLKKQNKSFKSGHSSKRSIKAQNKGKIEKNLPTGNKSLKIEKRNDRKNKLNQLKLNKINKNLIDNSIFNSNKIERIITILPLTNNLSILNIINQILSSIDYQINEEILNNQKIITISIDRFKSTIKFIIPNMNNLIDILDSCKISDFVLFALSSIEEVDPIYGEQIIRSVEAQGISTTFAILPDIVENFPKKNLQLDIYKSLLSYYKHFFPNVEKLFLIENKNDSLNLLRNLCQKIPKGINWRDSRGYLLADELNFDDNSNTLLIDGIVRGKGFNINGLIHLPGFGDYQIEKIEKINSKNNNIDIIIPDNRESLNPLNDDNTTNEIEMDDDDEEEEEGDYYSDDDDWNLVNKEVVQKRTRLPKGMSEYQARWLKDEEIEKLIEENGLEGDDEDEQDDDDEMEEDIEQDDMEEDIEETDFIEDSPEEHQRKLEEYRKKEREEMIFPDEIELRYDEIATERLSKYRGVKSLASCFWDYDENDERRPINWLNYLRNKNYKIFKNQLMKKYNKIINVKAGDKIRISISFNVNDKNRLINPKLKPFIIYSLLPNENKLSVCNFSIKTWESYDEPIKSKESMIVQYGFRRYKINPLISQQSRNSNNVSKFQRFLHKGQIAIATAILPINYTNSPALFFKCDNNGNNMQILCQGTFENSDFTRILAKRVVITGEVFKIHKNVVTIRFMFHNSNDVNAYKNIPLFSKMGRSGFIKEALGTHGLFKASFDSKLNQQDIIGMELFKRVWPIEGSPVDF</sequence>
<dbReference type="InterPro" id="IPR012948">
    <property type="entry name" value="AARP2CN"/>
</dbReference>
<evidence type="ECO:0000313" key="7">
    <source>
        <dbReference type="EMBL" id="GMM46896.1"/>
    </source>
</evidence>
<evidence type="ECO:0000256" key="3">
    <source>
        <dbReference type="ARBA" id="ARBA00023242"/>
    </source>
</evidence>
<accession>A0AAV5R6K5</accession>
<dbReference type="PROSITE" id="PS51714">
    <property type="entry name" value="G_BMS1"/>
    <property type="match status" value="1"/>
</dbReference>